<keyword evidence="1" id="KW-1133">Transmembrane helix</keyword>
<dbReference type="EMBL" id="JAABLM010000013">
    <property type="protein sequence ID" value="NBL65662.1"/>
    <property type="molecule type" value="Genomic_DNA"/>
</dbReference>
<gene>
    <name evidence="2" type="ORF">GV828_10665</name>
</gene>
<evidence type="ECO:0008006" key="4">
    <source>
        <dbReference type="Google" id="ProtNLM"/>
    </source>
</evidence>
<feature type="transmembrane region" description="Helical" evidence="1">
    <location>
        <begin position="56"/>
        <end position="75"/>
    </location>
</feature>
<organism evidence="2 3">
    <name type="scientific">Flavobacterium ichthyis</name>
    <dbReference type="NCBI Taxonomy" id="2698827"/>
    <lineage>
        <taxon>Bacteria</taxon>
        <taxon>Pseudomonadati</taxon>
        <taxon>Bacteroidota</taxon>
        <taxon>Flavobacteriia</taxon>
        <taxon>Flavobacteriales</taxon>
        <taxon>Flavobacteriaceae</taxon>
        <taxon>Flavobacterium</taxon>
    </lineage>
</organism>
<keyword evidence="1" id="KW-0812">Transmembrane</keyword>
<evidence type="ECO:0000256" key="1">
    <source>
        <dbReference type="SAM" id="Phobius"/>
    </source>
</evidence>
<sequence>MIVEYKIQENDFLQMNLFLDKVSGELKQSLKYIVIWMIGNMLFLCLLLYLVESYEAFYVIAGFSIIQIISYIASYKGIRLRQMQKAVRKRYMHDFNQLVFLEIEDQYFKIKMEQIETKFDIAQLETVYETKFHIFIKLKSSNLVIPKPQLRNWREVANRLELLTIANKKGYFKQLNWRL</sequence>
<protein>
    <recommendedName>
        <fullName evidence="4">YcxB-like protein domain-containing protein</fullName>
    </recommendedName>
</protein>
<evidence type="ECO:0000313" key="3">
    <source>
        <dbReference type="Proteomes" id="UP000798602"/>
    </source>
</evidence>
<dbReference type="RefSeq" id="WP_166537487.1">
    <property type="nucleotide sequence ID" value="NZ_JAABLM010000013.1"/>
</dbReference>
<name>A0ABW9ZAT8_9FLAO</name>
<keyword evidence="1" id="KW-0472">Membrane</keyword>
<proteinExistence type="predicted"/>
<keyword evidence="3" id="KW-1185">Reference proteome</keyword>
<comment type="caution">
    <text evidence="2">The sequence shown here is derived from an EMBL/GenBank/DDBJ whole genome shotgun (WGS) entry which is preliminary data.</text>
</comment>
<feature type="transmembrane region" description="Helical" evidence="1">
    <location>
        <begin position="30"/>
        <end position="50"/>
    </location>
</feature>
<reference evidence="3" key="1">
    <citation type="submission" date="2020-01" db="EMBL/GenBank/DDBJ databases">
        <title>Sphingomonas sp. strain CSW-10.</title>
        <authorList>
            <person name="Chen W.-M."/>
        </authorList>
    </citation>
    <scope>NUCLEOTIDE SEQUENCE [LARGE SCALE GENOMIC DNA]</scope>
    <source>
        <strain evidence="3">NST-5</strain>
    </source>
</reference>
<accession>A0ABW9ZAT8</accession>
<evidence type="ECO:0000313" key="2">
    <source>
        <dbReference type="EMBL" id="NBL65662.1"/>
    </source>
</evidence>
<dbReference type="Proteomes" id="UP000798602">
    <property type="component" value="Unassembled WGS sequence"/>
</dbReference>